<dbReference type="GO" id="GO:0005737">
    <property type="term" value="C:cytoplasm"/>
    <property type="evidence" value="ECO:0007669"/>
    <property type="project" value="TreeGrafter"/>
</dbReference>
<dbReference type="PANTHER" id="PTHR48079">
    <property type="entry name" value="PROTEIN YEEZ"/>
    <property type="match status" value="1"/>
</dbReference>
<dbReference type="PANTHER" id="PTHR48079:SF6">
    <property type="entry name" value="NAD(P)-BINDING DOMAIN-CONTAINING PROTEIN-RELATED"/>
    <property type="match status" value="1"/>
</dbReference>
<dbReference type="AlphaFoldDB" id="A0A4T3F8J2"/>
<proteinExistence type="predicted"/>
<dbReference type="Pfam" id="PF07993">
    <property type="entry name" value="NAD_binding_4"/>
    <property type="match status" value="1"/>
</dbReference>
<dbReference type="Gene3D" id="3.40.50.720">
    <property type="entry name" value="NAD(P)-binding Rossmann-like Domain"/>
    <property type="match status" value="1"/>
</dbReference>
<gene>
    <name evidence="2" type="ORF">E5222_01065</name>
</gene>
<organism evidence="2 3">
    <name type="scientific">Alteraurantiacibacter aquimixticola</name>
    <dbReference type="NCBI Taxonomy" id="2489173"/>
    <lineage>
        <taxon>Bacteria</taxon>
        <taxon>Pseudomonadati</taxon>
        <taxon>Pseudomonadota</taxon>
        <taxon>Alphaproteobacteria</taxon>
        <taxon>Sphingomonadales</taxon>
        <taxon>Erythrobacteraceae</taxon>
        <taxon>Alteraurantiacibacter</taxon>
    </lineage>
</organism>
<dbReference type="InterPro" id="IPR036291">
    <property type="entry name" value="NAD(P)-bd_dom_sf"/>
</dbReference>
<sequence>MLRILVTGAAGLIGGEVCARLAARGHDITAMVRRTKEVRGNDGADVPVASVVSGDVTLPLMELDPARHALDLVVHCAASLQFDAPEEELERDNVQGTANALAFAKACGAKFAHVSTAYVCGLRQGVIEEGPVPEGTQFANNYEASKARAEALVAASGVPFAIARPSITLGHSETGAIRDFPSLCNVFRLMARGKITTFPADPNSTLDLVPIDHVAEGIARISERMDEAQGGYFHLVAATPTPSAELAHGVARVPHFPDPQIVAPADFDLASLSPMEARVAGRMLATFGSYFTRSPRFDDRKLRALTGLTCPPTDSEWMDRLIAYGMAAGYLPAPPVSARPDSDARAAPAHP</sequence>
<dbReference type="GO" id="GO:0004029">
    <property type="term" value="F:aldehyde dehydrogenase (NAD+) activity"/>
    <property type="evidence" value="ECO:0007669"/>
    <property type="project" value="TreeGrafter"/>
</dbReference>
<reference evidence="2 3" key="1">
    <citation type="submission" date="2019-04" db="EMBL/GenBank/DDBJ databases">
        <title>Altererythrobacter aquimixticola sp. nov., isolated from sediment of junction between the ocean and a freshwater spring.</title>
        <authorList>
            <person name="Yoon J.-H."/>
        </authorList>
    </citation>
    <scope>NUCLEOTIDE SEQUENCE [LARGE SCALE GENOMIC DNA]</scope>
    <source>
        <strain evidence="2 3">SSKS-13</strain>
    </source>
</reference>
<accession>A0A4T3F8J2</accession>
<dbReference type="Proteomes" id="UP000309389">
    <property type="component" value="Unassembled WGS sequence"/>
</dbReference>
<keyword evidence="3" id="KW-1185">Reference proteome</keyword>
<dbReference type="EMBL" id="SSHH01000001">
    <property type="protein sequence ID" value="TIX52082.1"/>
    <property type="molecule type" value="Genomic_DNA"/>
</dbReference>
<dbReference type="SUPFAM" id="SSF51735">
    <property type="entry name" value="NAD(P)-binding Rossmann-fold domains"/>
    <property type="match status" value="1"/>
</dbReference>
<dbReference type="CDD" id="cd05263">
    <property type="entry name" value="MupV_like_SDR_e"/>
    <property type="match status" value="1"/>
</dbReference>
<evidence type="ECO:0000313" key="3">
    <source>
        <dbReference type="Proteomes" id="UP000309389"/>
    </source>
</evidence>
<feature type="domain" description="Thioester reductase (TE)" evidence="1">
    <location>
        <begin position="6"/>
        <end position="217"/>
    </location>
</feature>
<evidence type="ECO:0000313" key="2">
    <source>
        <dbReference type="EMBL" id="TIX52082.1"/>
    </source>
</evidence>
<name>A0A4T3F8J2_9SPHN</name>
<protein>
    <submittedName>
        <fullName evidence="2">NAD-dependent epimerase/dehydratase family protein</fullName>
    </submittedName>
</protein>
<dbReference type="InterPro" id="IPR013120">
    <property type="entry name" value="FAR_NAD-bd"/>
</dbReference>
<dbReference type="InterPro" id="IPR051783">
    <property type="entry name" value="NAD(P)-dependent_oxidoreduct"/>
</dbReference>
<dbReference type="OrthoDB" id="5377001at2"/>
<comment type="caution">
    <text evidence="2">The sequence shown here is derived from an EMBL/GenBank/DDBJ whole genome shotgun (WGS) entry which is preliminary data.</text>
</comment>
<evidence type="ECO:0000259" key="1">
    <source>
        <dbReference type="Pfam" id="PF07993"/>
    </source>
</evidence>